<dbReference type="SUPFAM" id="SSF55282">
    <property type="entry name" value="RL5-like"/>
    <property type="match status" value="1"/>
</dbReference>
<dbReference type="AlphaFoldDB" id="A0A1G1W929"/>
<comment type="caution">
    <text evidence="9">The sequence shown here is derived from an EMBL/GenBank/DDBJ whole genome shotgun (WGS) entry which is preliminary data.</text>
</comment>
<dbReference type="Pfam" id="PF00281">
    <property type="entry name" value="Ribosomal_L5"/>
    <property type="match status" value="1"/>
</dbReference>
<keyword evidence="5" id="KW-0820">tRNA-binding</keyword>
<evidence type="ECO:0000256" key="4">
    <source>
        <dbReference type="ARBA" id="ARBA00035245"/>
    </source>
</evidence>
<dbReference type="InterPro" id="IPR022803">
    <property type="entry name" value="Ribosomal_uL5_dom_sf"/>
</dbReference>
<dbReference type="Pfam" id="PF00673">
    <property type="entry name" value="Ribosomal_L5_C"/>
    <property type="match status" value="1"/>
</dbReference>
<dbReference type="GO" id="GO:1990904">
    <property type="term" value="C:ribonucleoprotein complex"/>
    <property type="evidence" value="ECO:0007669"/>
    <property type="project" value="UniProtKB-KW"/>
</dbReference>
<feature type="domain" description="Large ribosomal subunit protein uL5 N-terminal" evidence="7">
    <location>
        <begin position="26"/>
        <end position="82"/>
    </location>
</feature>
<comment type="subunit">
    <text evidence="5">Part of the 50S ribosomal subunit; part of the 5S rRNA/L5/L18/L25 subcomplex. Contacts the 5S rRNA and the P site tRNA. Forms a bridge to the 30S subunit in the 70S ribosome.</text>
</comment>
<keyword evidence="5" id="KW-0694">RNA-binding</keyword>
<dbReference type="GO" id="GO:0006412">
    <property type="term" value="P:translation"/>
    <property type="evidence" value="ECO:0007669"/>
    <property type="project" value="UniProtKB-UniRule"/>
</dbReference>
<dbReference type="GO" id="GO:0019843">
    <property type="term" value="F:rRNA binding"/>
    <property type="evidence" value="ECO:0007669"/>
    <property type="project" value="UniProtKB-UniRule"/>
</dbReference>
<dbReference type="InterPro" id="IPR020929">
    <property type="entry name" value="Ribosomal_uL5_CS"/>
</dbReference>
<dbReference type="PANTHER" id="PTHR11994">
    <property type="entry name" value="60S RIBOSOMAL PROTEIN L11-RELATED"/>
    <property type="match status" value="1"/>
</dbReference>
<sequence length="192" mass="21697">MQTANLKEKYIKEVRPKLKDTLGLKNTYSVPAIEKIVVNTGFGKLSPDQKAMEQIASEIEKITGQKVIFTRARKAIASFKTRKGQIIGAKVTLRGEKMYHFLEKLIAIVLPRIRDFKGVDIKSFDKQGNYTLGFREINVFPEVEYTARAEKKIGLEIVICTTAKNDDDAKALLSEYGVPFKNLKSKRDKING</sequence>
<dbReference type="PIRSF" id="PIRSF002161">
    <property type="entry name" value="Ribosomal_L5"/>
    <property type="match status" value="1"/>
</dbReference>
<dbReference type="InterPro" id="IPR020930">
    <property type="entry name" value="Ribosomal_uL5_bac-type"/>
</dbReference>
<dbReference type="InterPro" id="IPR031309">
    <property type="entry name" value="Ribosomal_uL5_C"/>
</dbReference>
<gene>
    <name evidence="5" type="primary">rplE</name>
    <name evidence="9" type="ORF">A2172_01420</name>
</gene>
<evidence type="ECO:0000256" key="5">
    <source>
        <dbReference type="HAMAP-Rule" id="MF_01333"/>
    </source>
</evidence>
<comment type="function">
    <text evidence="5">This is 1 of the proteins that bind and probably mediate the attachment of the 5S RNA into the large ribosomal subunit, where it forms part of the central protuberance. In the 70S ribosome it contacts protein S13 of the 30S subunit (bridge B1b), connecting the 2 subunits; this bridge is implicated in subunit movement. Contacts the P site tRNA; the 5S rRNA and some of its associated proteins might help stabilize positioning of ribosome-bound tRNAs.</text>
</comment>
<dbReference type="GO" id="GO:0005840">
    <property type="term" value="C:ribosome"/>
    <property type="evidence" value="ECO:0007669"/>
    <property type="project" value="UniProtKB-KW"/>
</dbReference>
<dbReference type="STRING" id="1802593.A2172_01420"/>
<dbReference type="InterPro" id="IPR031310">
    <property type="entry name" value="Ribosomal_uL5_N"/>
</dbReference>
<dbReference type="Proteomes" id="UP000176631">
    <property type="component" value="Unassembled WGS sequence"/>
</dbReference>
<dbReference type="InterPro" id="IPR002132">
    <property type="entry name" value="Ribosomal_uL5"/>
</dbReference>
<comment type="similarity">
    <text evidence="1 5 6">Belongs to the universal ribosomal protein uL5 family.</text>
</comment>
<evidence type="ECO:0000313" key="10">
    <source>
        <dbReference type="Proteomes" id="UP000176631"/>
    </source>
</evidence>
<keyword evidence="5" id="KW-0699">rRNA-binding</keyword>
<evidence type="ECO:0000256" key="2">
    <source>
        <dbReference type="ARBA" id="ARBA00022980"/>
    </source>
</evidence>
<dbReference type="Gene3D" id="3.30.1440.10">
    <property type="match status" value="1"/>
</dbReference>
<dbReference type="GO" id="GO:0003735">
    <property type="term" value="F:structural constituent of ribosome"/>
    <property type="evidence" value="ECO:0007669"/>
    <property type="project" value="InterPro"/>
</dbReference>
<evidence type="ECO:0000259" key="8">
    <source>
        <dbReference type="Pfam" id="PF00673"/>
    </source>
</evidence>
<dbReference type="FunFam" id="3.30.1440.10:FF:000001">
    <property type="entry name" value="50S ribosomal protein L5"/>
    <property type="match status" value="1"/>
</dbReference>
<dbReference type="PROSITE" id="PS00358">
    <property type="entry name" value="RIBOSOMAL_L5"/>
    <property type="match status" value="1"/>
</dbReference>
<dbReference type="GO" id="GO:0000049">
    <property type="term" value="F:tRNA binding"/>
    <property type="evidence" value="ECO:0007669"/>
    <property type="project" value="UniProtKB-UniRule"/>
</dbReference>
<evidence type="ECO:0000259" key="7">
    <source>
        <dbReference type="Pfam" id="PF00281"/>
    </source>
</evidence>
<name>A0A1G1W929_9BACT</name>
<feature type="domain" description="Large ribosomal subunit protein uL5 C-terminal" evidence="8">
    <location>
        <begin position="87"/>
        <end position="180"/>
    </location>
</feature>
<evidence type="ECO:0000256" key="1">
    <source>
        <dbReference type="ARBA" id="ARBA00008553"/>
    </source>
</evidence>
<evidence type="ECO:0000256" key="3">
    <source>
        <dbReference type="ARBA" id="ARBA00023274"/>
    </source>
</evidence>
<dbReference type="HAMAP" id="MF_01333_B">
    <property type="entry name" value="Ribosomal_uL5_B"/>
    <property type="match status" value="1"/>
</dbReference>
<evidence type="ECO:0000256" key="6">
    <source>
        <dbReference type="RuleBase" id="RU003930"/>
    </source>
</evidence>
<protein>
    <recommendedName>
        <fullName evidence="4 5">Large ribosomal subunit protein uL5</fullName>
    </recommendedName>
</protein>
<accession>A0A1G1W929</accession>
<dbReference type="EMBL" id="MHCP01000015">
    <property type="protein sequence ID" value="OGY24186.1"/>
    <property type="molecule type" value="Genomic_DNA"/>
</dbReference>
<proteinExistence type="inferred from homology"/>
<organism evidence="9 10">
    <name type="scientific">Candidatus Woykebacteria bacterium RBG_13_40_15</name>
    <dbReference type="NCBI Taxonomy" id="1802593"/>
    <lineage>
        <taxon>Bacteria</taxon>
        <taxon>Candidatus Woykeibacteriota</taxon>
    </lineage>
</organism>
<evidence type="ECO:0000313" key="9">
    <source>
        <dbReference type="EMBL" id="OGY24186.1"/>
    </source>
</evidence>
<reference evidence="9 10" key="1">
    <citation type="journal article" date="2016" name="Nat. Commun.">
        <title>Thousands of microbial genomes shed light on interconnected biogeochemical processes in an aquifer system.</title>
        <authorList>
            <person name="Anantharaman K."/>
            <person name="Brown C.T."/>
            <person name="Hug L.A."/>
            <person name="Sharon I."/>
            <person name="Castelle C.J."/>
            <person name="Probst A.J."/>
            <person name="Thomas B.C."/>
            <person name="Singh A."/>
            <person name="Wilkins M.J."/>
            <person name="Karaoz U."/>
            <person name="Brodie E.L."/>
            <person name="Williams K.H."/>
            <person name="Hubbard S.S."/>
            <person name="Banfield J.F."/>
        </authorList>
    </citation>
    <scope>NUCLEOTIDE SEQUENCE [LARGE SCALE GENOMIC DNA]</scope>
</reference>
<keyword evidence="3 5" id="KW-0687">Ribonucleoprotein</keyword>
<keyword evidence="2 5" id="KW-0689">Ribosomal protein</keyword>
<dbReference type="NCBIfam" id="NF000585">
    <property type="entry name" value="PRK00010.1"/>
    <property type="match status" value="1"/>
</dbReference>